<dbReference type="InterPro" id="IPR026870">
    <property type="entry name" value="Zinc_ribbon_dom"/>
</dbReference>
<proteinExistence type="predicted"/>
<feature type="transmembrane region" description="Helical" evidence="5">
    <location>
        <begin position="96"/>
        <end position="120"/>
    </location>
</feature>
<sequence length="136" mass="15058">MTARVCSQCGAALEGDSKFCKYCGTNNGINEEVNNNQRQYQEPIQSQPINQGQPMQSAQYVGTKVPVKSKVVAGVLAILLGGLGIHKFYLGKIFQGIIYLVFCWTYIPAIIGVIEGIVYLTKSDEAWAEKVGYRYR</sequence>
<gene>
    <name evidence="8" type="ORF">J2S18_001484</name>
</gene>
<evidence type="ECO:0000256" key="2">
    <source>
        <dbReference type="ARBA" id="ARBA00022692"/>
    </source>
</evidence>
<evidence type="ECO:0000259" key="6">
    <source>
        <dbReference type="Pfam" id="PF05154"/>
    </source>
</evidence>
<reference evidence="8 9" key="1">
    <citation type="submission" date="2023-07" db="EMBL/GenBank/DDBJ databases">
        <title>Genomic Encyclopedia of Type Strains, Phase IV (KMG-IV): sequencing the most valuable type-strain genomes for metagenomic binning, comparative biology and taxonomic classification.</title>
        <authorList>
            <person name="Goeker M."/>
        </authorList>
    </citation>
    <scope>NUCLEOTIDE SEQUENCE [LARGE SCALE GENOMIC DNA]</scope>
    <source>
        <strain evidence="8 9">DSM 20694</strain>
    </source>
</reference>
<evidence type="ECO:0000313" key="8">
    <source>
        <dbReference type="EMBL" id="MDQ0149554.1"/>
    </source>
</evidence>
<evidence type="ECO:0000313" key="9">
    <source>
        <dbReference type="Proteomes" id="UP001228504"/>
    </source>
</evidence>
<evidence type="ECO:0000256" key="5">
    <source>
        <dbReference type="SAM" id="Phobius"/>
    </source>
</evidence>
<dbReference type="Proteomes" id="UP001228504">
    <property type="component" value="Unassembled WGS sequence"/>
</dbReference>
<name>A0ABT9UTA9_9FIRM</name>
<evidence type="ECO:0000256" key="1">
    <source>
        <dbReference type="ARBA" id="ARBA00004141"/>
    </source>
</evidence>
<keyword evidence="3 5" id="KW-1133">Transmembrane helix</keyword>
<keyword evidence="4 5" id="KW-0472">Membrane</keyword>
<dbReference type="RefSeq" id="WP_307485148.1">
    <property type="nucleotide sequence ID" value="NZ_JAUSUF010000003.1"/>
</dbReference>
<comment type="caution">
    <text evidence="8">The sequence shown here is derived from an EMBL/GenBank/DDBJ whole genome shotgun (WGS) entry which is preliminary data.</text>
</comment>
<evidence type="ECO:0000256" key="3">
    <source>
        <dbReference type="ARBA" id="ARBA00022989"/>
    </source>
</evidence>
<dbReference type="Pfam" id="PF05154">
    <property type="entry name" value="TM2"/>
    <property type="match status" value="1"/>
</dbReference>
<dbReference type="Pfam" id="PF13240">
    <property type="entry name" value="Zn_Ribbon_1"/>
    <property type="match status" value="1"/>
</dbReference>
<dbReference type="InterPro" id="IPR007829">
    <property type="entry name" value="TM2"/>
</dbReference>
<keyword evidence="9" id="KW-1185">Reference proteome</keyword>
<feature type="transmembrane region" description="Helical" evidence="5">
    <location>
        <begin position="71"/>
        <end position="90"/>
    </location>
</feature>
<dbReference type="EMBL" id="JAUSUF010000003">
    <property type="protein sequence ID" value="MDQ0149554.1"/>
    <property type="molecule type" value="Genomic_DNA"/>
</dbReference>
<protein>
    <submittedName>
        <fullName evidence="8">TM2 domain-containing membrane protein YozV</fullName>
    </submittedName>
</protein>
<accession>A0ABT9UTA9</accession>
<evidence type="ECO:0000256" key="4">
    <source>
        <dbReference type="ARBA" id="ARBA00023136"/>
    </source>
</evidence>
<keyword evidence="2 5" id="KW-0812">Transmembrane</keyword>
<evidence type="ECO:0000259" key="7">
    <source>
        <dbReference type="Pfam" id="PF13240"/>
    </source>
</evidence>
<feature type="domain" description="TM2" evidence="6">
    <location>
        <begin position="67"/>
        <end position="117"/>
    </location>
</feature>
<comment type="subcellular location">
    <subcellularLocation>
        <location evidence="1">Membrane</location>
        <topology evidence="1">Multi-pass membrane protein</topology>
    </subcellularLocation>
</comment>
<organism evidence="8 9">
    <name type="scientific">Eubacterium multiforme</name>
    <dbReference type="NCBI Taxonomy" id="83339"/>
    <lineage>
        <taxon>Bacteria</taxon>
        <taxon>Bacillati</taxon>
        <taxon>Bacillota</taxon>
        <taxon>Clostridia</taxon>
        <taxon>Eubacteriales</taxon>
        <taxon>Eubacteriaceae</taxon>
        <taxon>Eubacterium</taxon>
    </lineage>
</organism>
<feature type="domain" description="Zinc-ribbon" evidence="7">
    <location>
        <begin position="6"/>
        <end position="25"/>
    </location>
</feature>